<name>T1J749_STRMM</name>
<evidence type="ECO:0000313" key="1">
    <source>
        <dbReference type="EnsemblMetazoa" id="SMAR009483-PA"/>
    </source>
</evidence>
<dbReference type="Gene3D" id="3.40.190.10">
    <property type="entry name" value="Periplasmic binding protein-like II"/>
    <property type="match status" value="1"/>
</dbReference>
<dbReference type="EnsemblMetazoa" id="SMAR009483-RA">
    <property type="protein sequence ID" value="SMAR009483-PA"/>
    <property type="gene ID" value="SMAR009483"/>
</dbReference>
<dbReference type="AlphaFoldDB" id="T1J749"/>
<dbReference type="Proteomes" id="UP000014500">
    <property type="component" value="Unassembled WGS sequence"/>
</dbReference>
<keyword evidence="2" id="KW-1185">Reference proteome</keyword>
<organism evidence="1 2">
    <name type="scientific">Strigamia maritima</name>
    <name type="common">European centipede</name>
    <name type="synonym">Geophilus maritimus</name>
    <dbReference type="NCBI Taxonomy" id="126957"/>
    <lineage>
        <taxon>Eukaryota</taxon>
        <taxon>Metazoa</taxon>
        <taxon>Ecdysozoa</taxon>
        <taxon>Arthropoda</taxon>
        <taxon>Myriapoda</taxon>
        <taxon>Chilopoda</taxon>
        <taxon>Pleurostigmophora</taxon>
        <taxon>Geophilomorpha</taxon>
        <taxon>Linotaeniidae</taxon>
        <taxon>Strigamia</taxon>
    </lineage>
</organism>
<proteinExistence type="predicted"/>
<protein>
    <submittedName>
        <fullName evidence="1">Uncharacterized protein</fullName>
    </submittedName>
</protein>
<reference evidence="1" key="2">
    <citation type="submission" date="2015-02" db="UniProtKB">
        <authorList>
            <consortium name="EnsemblMetazoa"/>
        </authorList>
    </citation>
    <scope>IDENTIFICATION</scope>
</reference>
<dbReference type="EMBL" id="JH431912">
    <property type="status" value="NOT_ANNOTATED_CDS"/>
    <property type="molecule type" value="Genomic_DNA"/>
</dbReference>
<sequence>MLNVKSVLLIYDKEFLSHAFLKWPYRIALKSMHVSDSNNPYYMHFFQAFQSPFNFNVFHMQYLKHSNCIAKSHLQISCTETNCVSNVISTQIIPSRHNISIGIFPYVPAATVIKQYDNGTRLFKGLYYDIVISYLCPILNLRVIEVYGDQLTNEVIYEMIIKKEVDTSVSPYGMTSDRIPYLDSTALNMQTDYFGIAIRDESQVENFLWSTFINPLSLQMWICSLTLSLVLQFIIDAINATKRLKIIVINNLNNSVKIFSF</sequence>
<reference evidence="2" key="1">
    <citation type="submission" date="2011-05" db="EMBL/GenBank/DDBJ databases">
        <authorList>
            <person name="Richards S.R."/>
            <person name="Qu J."/>
            <person name="Jiang H."/>
            <person name="Jhangiani S.N."/>
            <person name="Agravi P."/>
            <person name="Goodspeed R."/>
            <person name="Gross S."/>
            <person name="Mandapat C."/>
            <person name="Jackson L."/>
            <person name="Mathew T."/>
            <person name="Pu L."/>
            <person name="Thornton R."/>
            <person name="Saada N."/>
            <person name="Wilczek-Boney K.B."/>
            <person name="Lee S."/>
            <person name="Kovar C."/>
            <person name="Wu Y."/>
            <person name="Scherer S.E."/>
            <person name="Worley K.C."/>
            <person name="Muzny D.M."/>
            <person name="Gibbs R."/>
        </authorList>
    </citation>
    <scope>NUCLEOTIDE SEQUENCE</scope>
    <source>
        <strain evidence="2">Brora</strain>
    </source>
</reference>
<dbReference type="HOGENOM" id="CLU_1067847_0_0_1"/>
<evidence type="ECO:0000313" key="2">
    <source>
        <dbReference type="Proteomes" id="UP000014500"/>
    </source>
</evidence>
<accession>T1J749</accession>